<evidence type="ECO:0000313" key="3">
    <source>
        <dbReference type="EMBL" id="TKS01297.1"/>
    </source>
</evidence>
<accession>A0A4U5PY29</accession>
<protein>
    <recommendedName>
        <fullName evidence="2">Retrotransposon gag domain-containing protein</fullName>
    </recommendedName>
</protein>
<dbReference type="AlphaFoldDB" id="A0A4U5PY29"/>
<name>A0A4U5PY29_POPAL</name>
<comment type="caution">
    <text evidence="3">The sequence shown here is derived from an EMBL/GenBank/DDBJ whole genome shotgun (WGS) entry which is preliminary data.</text>
</comment>
<gene>
    <name evidence="3" type="ORF">D5086_0000174510</name>
</gene>
<sequence length="208" mass="24289">MGTNKERIESLEAGLGGLQNSFSRMKVGVTDKLHHIEDVLSKLSEILLANPTWLRRSYKEEDREVTWDIFQEELWARFGPTECEDFDEALSKVKQEGSLREYQKEFERLGNRVHGWPHKALVGIFMGGLKPEIVDGIRMFKPKSLKEASSLARMRDEQLNHQRRSVRSIHQTPADYHSHRTPAKFQPPTRFKTASPMKRLSWDEMQKR</sequence>
<dbReference type="Pfam" id="PF03732">
    <property type="entry name" value="Retrotrans_gag"/>
    <property type="match status" value="1"/>
</dbReference>
<reference evidence="3" key="1">
    <citation type="submission" date="2018-10" db="EMBL/GenBank/DDBJ databases">
        <title>Population genomic analysis revealed the cold adaptation of white poplar.</title>
        <authorList>
            <person name="Liu Y.-J."/>
        </authorList>
    </citation>
    <scope>NUCLEOTIDE SEQUENCE [LARGE SCALE GENOMIC DNA]</scope>
    <source>
        <strain evidence="3">PAL-ZL1</strain>
    </source>
</reference>
<dbReference type="EMBL" id="RCHU01000573">
    <property type="protein sequence ID" value="TKS01297.1"/>
    <property type="molecule type" value="Genomic_DNA"/>
</dbReference>
<feature type="domain" description="Retrotransposon gag" evidence="2">
    <location>
        <begin position="52"/>
        <end position="131"/>
    </location>
</feature>
<dbReference type="InterPro" id="IPR005162">
    <property type="entry name" value="Retrotrans_gag_dom"/>
</dbReference>
<evidence type="ECO:0000256" key="1">
    <source>
        <dbReference type="SAM" id="MobiDB-lite"/>
    </source>
</evidence>
<organism evidence="3">
    <name type="scientific">Populus alba</name>
    <name type="common">White poplar</name>
    <dbReference type="NCBI Taxonomy" id="43335"/>
    <lineage>
        <taxon>Eukaryota</taxon>
        <taxon>Viridiplantae</taxon>
        <taxon>Streptophyta</taxon>
        <taxon>Embryophyta</taxon>
        <taxon>Tracheophyta</taxon>
        <taxon>Spermatophyta</taxon>
        <taxon>Magnoliopsida</taxon>
        <taxon>eudicotyledons</taxon>
        <taxon>Gunneridae</taxon>
        <taxon>Pentapetalae</taxon>
        <taxon>rosids</taxon>
        <taxon>fabids</taxon>
        <taxon>Malpighiales</taxon>
        <taxon>Salicaceae</taxon>
        <taxon>Saliceae</taxon>
        <taxon>Populus</taxon>
    </lineage>
</organism>
<feature type="region of interest" description="Disordered" evidence="1">
    <location>
        <begin position="155"/>
        <end position="208"/>
    </location>
</feature>
<evidence type="ECO:0000259" key="2">
    <source>
        <dbReference type="Pfam" id="PF03732"/>
    </source>
</evidence>
<proteinExistence type="predicted"/>